<reference evidence="1" key="1">
    <citation type="submission" date="2014-11" db="EMBL/GenBank/DDBJ databases">
        <authorList>
            <person name="Amaro Gonzalez C."/>
        </authorList>
    </citation>
    <scope>NUCLEOTIDE SEQUENCE</scope>
</reference>
<sequence>MTQFLHFNRLLAFCVRCSRTQNLFPSAFSNHTLLWTVYRPP</sequence>
<name>A0A0E9TCA3_ANGAN</name>
<dbReference type="AlphaFoldDB" id="A0A0E9TCA3"/>
<proteinExistence type="predicted"/>
<organism evidence="1">
    <name type="scientific">Anguilla anguilla</name>
    <name type="common">European freshwater eel</name>
    <name type="synonym">Muraena anguilla</name>
    <dbReference type="NCBI Taxonomy" id="7936"/>
    <lineage>
        <taxon>Eukaryota</taxon>
        <taxon>Metazoa</taxon>
        <taxon>Chordata</taxon>
        <taxon>Craniata</taxon>
        <taxon>Vertebrata</taxon>
        <taxon>Euteleostomi</taxon>
        <taxon>Actinopterygii</taxon>
        <taxon>Neopterygii</taxon>
        <taxon>Teleostei</taxon>
        <taxon>Anguilliformes</taxon>
        <taxon>Anguillidae</taxon>
        <taxon>Anguilla</taxon>
    </lineage>
</organism>
<accession>A0A0E9TCA3</accession>
<evidence type="ECO:0000313" key="1">
    <source>
        <dbReference type="EMBL" id="JAH51077.1"/>
    </source>
</evidence>
<dbReference type="EMBL" id="GBXM01057500">
    <property type="protein sequence ID" value="JAH51077.1"/>
    <property type="molecule type" value="Transcribed_RNA"/>
</dbReference>
<protein>
    <submittedName>
        <fullName evidence="1">Uncharacterized protein</fullName>
    </submittedName>
</protein>
<reference evidence="1" key="2">
    <citation type="journal article" date="2015" name="Fish Shellfish Immunol.">
        <title>Early steps in the European eel (Anguilla anguilla)-Vibrio vulnificus interaction in the gills: Role of the RtxA13 toxin.</title>
        <authorList>
            <person name="Callol A."/>
            <person name="Pajuelo D."/>
            <person name="Ebbesson L."/>
            <person name="Teles M."/>
            <person name="MacKenzie S."/>
            <person name="Amaro C."/>
        </authorList>
    </citation>
    <scope>NUCLEOTIDE SEQUENCE</scope>
</reference>